<accession>A0A923TAF4</accession>
<keyword evidence="1" id="KW-0732">Signal</keyword>
<evidence type="ECO:0000259" key="2">
    <source>
        <dbReference type="SMART" id="SM00235"/>
    </source>
</evidence>
<keyword evidence="4" id="KW-1185">Reference proteome</keyword>
<dbReference type="Gene3D" id="3.40.390.10">
    <property type="entry name" value="Collagenase (Catalytic Domain)"/>
    <property type="match status" value="1"/>
</dbReference>
<evidence type="ECO:0000256" key="1">
    <source>
        <dbReference type="SAM" id="SignalP"/>
    </source>
</evidence>
<gene>
    <name evidence="3" type="ORF">H9S92_20055</name>
</gene>
<evidence type="ECO:0000313" key="4">
    <source>
        <dbReference type="Proteomes" id="UP000650081"/>
    </source>
</evidence>
<dbReference type="GO" id="GO:0006508">
    <property type="term" value="P:proteolysis"/>
    <property type="evidence" value="ECO:0007669"/>
    <property type="project" value="InterPro"/>
</dbReference>
<dbReference type="Proteomes" id="UP000650081">
    <property type="component" value="Unassembled WGS sequence"/>
</dbReference>
<dbReference type="AlphaFoldDB" id="A0A923TAF4"/>
<comment type="caution">
    <text evidence="3">The sequence shown here is derived from an EMBL/GenBank/DDBJ whole genome shotgun (WGS) entry which is preliminary data.</text>
</comment>
<dbReference type="SUPFAM" id="SSF55486">
    <property type="entry name" value="Metalloproteases ('zincins'), catalytic domain"/>
    <property type="match status" value="1"/>
</dbReference>
<feature type="chain" id="PRO_5038126660" description="Peptidase metallopeptidase domain-containing protein" evidence="1">
    <location>
        <begin position="23"/>
        <end position="469"/>
    </location>
</feature>
<dbReference type="SMART" id="SM00235">
    <property type="entry name" value="ZnMc"/>
    <property type="match status" value="1"/>
</dbReference>
<dbReference type="RefSeq" id="WP_187468488.1">
    <property type="nucleotide sequence ID" value="NZ_JACSIT010000153.1"/>
</dbReference>
<proteinExistence type="predicted"/>
<organism evidence="3 4">
    <name type="scientific">Neolewinella lacunae</name>
    <dbReference type="NCBI Taxonomy" id="1517758"/>
    <lineage>
        <taxon>Bacteria</taxon>
        <taxon>Pseudomonadati</taxon>
        <taxon>Bacteroidota</taxon>
        <taxon>Saprospiria</taxon>
        <taxon>Saprospirales</taxon>
        <taxon>Lewinellaceae</taxon>
        <taxon>Neolewinella</taxon>
    </lineage>
</organism>
<feature type="domain" description="Peptidase metallopeptidase" evidence="2">
    <location>
        <begin position="32"/>
        <end position="178"/>
    </location>
</feature>
<dbReference type="EMBL" id="JACSIT010000153">
    <property type="protein sequence ID" value="MBC6996476.1"/>
    <property type="molecule type" value="Genomic_DNA"/>
</dbReference>
<sequence>MIFRRRILGILFLSVFVQSICAQDIQYVNVLRAAVWDDAEITVCWENPDPSNTRERKLVENAVKNTWEKYSSIQFTGWQKCGTLRILSSELRIKIANEHPHTKGLGKELNHVEAGMVLNFDWDGCSFSNDYCIKIIAVHEFGHALGFSHEHNRSDCGCHEQPQGTDGDWYATPCDIESVMNYCNPNYNNGGELSEWDKIGLRKVYGPFNPQGDRVVAIIGGNLFGIEGNTYSWTRLMNGVTQASISDNRIGVIKRDKTAWVKEGGLDSDWVKVADDASKIQLSGNRIGVIISGNLHVKEGSINSNYDKLLDGAVNFSLSANRVGVISSDGKALVKEGALNSNWVHVADNCRSIELTSNRIAVLLNDNRLMIKEGSINSTYVHVADNVSESQLSNNRIIAMINDRTAWVKEGSLNSNWTKIADGVIDINASGDILAVVLDNSNAMLKKGTTNQNWGLLNIGVSSLYLPNN</sequence>
<evidence type="ECO:0000313" key="3">
    <source>
        <dbReference type="EMBL" id="MBC6996476.1"/>
    </source>
</evidence>
<reference evidence="3" key="1">
    <citation type="submission" date="2020-08" db="EMBL/GenBank/DDBJ databases">
        <title>Lewinella bacteria from marine environments.</title>
        <authorList>
            <person name="Zhong Y."/>
        </authorList>
    </citation>
    <scope>NUCLEOTIDE SEQUENCE</scope>
    <source>
        <strain evidence="3">KCTC 42187</strain>
    </source>
</reference>
<dbReference type="GO" id="GO:0008270">
    <property type="term" value="F:zinc ion binding"/>
    <property type="evidence" value="ECO:0007669"/>
    <property type="project" value="InterPro"/>
</dbReference>
<name>A0A923TAF4_9BACT</name>
<dbReference type="InterPro" id="IPR024079">
    <property type="entry name" value="MetalloPept_cat_dom_sf"/>
</dbReference>
<dbReference type="GO" id="GO:0008237">
    <property type="term" value="F:metallopeptidase activity"/>
    <property type="evidence" value="ECO:0007669"/>
    <property type="project" value="InterPro"/>
</dbReference>
<feature type="signal peptide" evidence="1">
    <location>
        <begin position="1"/>
        <end position="22"/>
    </location>
</feature>
<dbReference type="InterPro" id="IPR006026">
    <property type="entry name" value="Peptidase_Metallo"/>
</dbReference>
<protein>
    <recommendedName>
        <fullName evidence="2">Peptidase metallopeptidase domain-containing protein</fullName>
    </recommendedName>
</protein>